<keyword evidence="1" id="KW-1133">Transmembrane helix</keyword>
<gene>
    <name evidence="2" type="ORF">JAAARDRAFT_482037</name>
</gene>
<evidence type="ECO:0000313" key="2">
    <source>
        <dbReference type="EMBL" id="KDQ52363.1"/>
    </source>
</evidence>
<dbReference type="AlphaFoldDB" id="A0A067PBR3"/>
<evidence type="ECO:0000256" key="1">
    <source>
        <dbReference type="SAM" id="Phobius"/>
    </source>
</evidence>
<dbReference type="HOGENOM" id="CLU_1949124_0_0_1"/>
<keyword evidence="1" id="KW-0472">Membrane</keyword>
<organism evidence="2 3">
    <name type="scientific">Jaapia argillacea MUCL 33604</name>
    <dbReference type="NCBI Taxonomy" id="933084"/>
    <lineage>
        <taxon>Eukaryota</taxon>
        <taxon>Fungi</taxon>
        <taxon>Dikarya</taxon>
        <taxon>Basidiomycota</taxon>
        <taxon>Agaricomycotina</taxon>
        <taxon>Agaricomycetes</taxon>
        <taxon>Agaricomycetidae</taxon>
        <taxon>Jaapiales</taxon>
        <taxon>Jaapiaceae</taxon>
        <taxon>Jaapia</taxon>
    </lineage>
</organism>
<keyword evidence="1" id="KW-0812">Transmembrane</keyword>
<evidence type="ECO:0000313" key="3">
    <source>
        <dbReference type="Proteomes" id="UP000027265"/>
    </source>
</evidence>
<protein>
    <submittedName>
        <fullName evidence="2">Uncharacterized protein</fullName>
    </submittedName>
</protein>
<reference evidence="3" key="1">
    <citation type="journal article" date="2014" name="Proc. Natl. Acad. Sci. U.S.A.">
        <title>Extensive sampling of basidiomycete genomes demonstrates inadequacy of the white-rot/brown-rot paradigm for wood decay fungi.</title>
        <authorList>
            <person name="Riley R."/>
            <person name="Salamov A.A."/>
            <person name="Brown D.W."/>
            <person name="Nagy L.G."/>
            <person name="Floudas D."/>
            <person name="Held B.W."/>
            <person name="Levasseur A."/>
            <person name="Lombard V."/>
            <person name="Morin E."/>
            <person name="Otillar R."/>
            <person name="Lindquist E.A."/>
            <person name="Sun H."/>
            <person name="LaButti K.M."/>
            <person name="Schmutz J."/>
            <person name="Jabbour D."/>
            <person name="Luo H."/>
            <person name="Baker S.E."/>
            <person name="Pisabarro A.G."/>
            <person name="Walton J.D."/>
            <person name="Blanchette R.A."/>
            <person name="Henrissat B."/>
            <person name="Martin F."/>
            <person name="Cullen D."/>
            <person name="Hibbett D.S."/>
            <person name="Grigoriev I.V."/>
        </authorList>
    </citation>
    <scope>NUCLEOTIDE SEQUENCE [LARGE SCALE GENOMIC DNA]</scope>
    <source>
        <strain evidence="3">MUCL 33604</strain>
    </source>
</reference>
<dbReference type="EMBL" id="KL197740">
    <property type="protein sequence ID" value="KDQ52363.1"/>
    <property type="molecule type" value="Genomic_DNA"/>
</dbReference>
<accession>A0A067PBR3</accession>
<sequence length="129" mass="14280">MNLHAWSQPRVANSEKLGNPGWRWADCGMCSKKGRMYVPLCFHCLPPMTQSSPTSPSSLPILFFAAYSSLSFLCPIPFLRIGYSAVMPMLRRAMVGSHFQRLTSAISATWSILSPSSPSLAKYVRSPHS</sequence>
<keyword evidence="3" id="KW-1185">Reference proteome</keyword>
<name>A0A067PBR3_9AGAM</name>
<feature type="transmembrane region" description="Helical" evidence="1">
    <location>
        <begin position="61"/>
        <end position="83"/>
    </location>
</feature>
<dbReference type="InParanoid" id="A0A067PBR3"/>
<dbReference type="Proteomes" id="UP000027265">
    <property type="component" value="Unassembled WGS sequence"/>
</dbReference>
<proteinExistence type="predicted"/>